<keyword evidence="3 5" id="KW-0133">Cell shape</keyword>
<dbReference type="Proteomes" id="UP000198711">
    <property type="component" value="Unassembled WGS sequence"/>
</dbReference>
<dbReference type="InterPro" id="IPR055342">
    <property type="entry name" value="MreC_beta-barrel_core"/>
</dbReference>
<dbReference type="EMBL" id="FNNO01000004">
    <property type="protein sequence ID" value="SDW63289.1"/>
    <property type="molecule type" value="Genomic_DNA"/>
</dbReference>
<proteinExistence type="inferred from homology"/>
<name>A0A8X8IF87_9BACT</name>
<dbReference type="InterPro" id="IPR042175">
    <property type="entry name" value="Cell/Rod_MreC_2"/>
</dbReference>
<feature type="domain" description="Rod shape-determining protein MreC beta-barrel core" evidence="6">
    <location>
        <begin position="117"/>
        <end position="264"/>
    </location>
</feature>
<accession>A0A8X8IF87</accession>
<dbReference type="AlphaFoldDB" id="A0A8X8IF87"/>
<protein>
    <recommendedName>
        <fullName evidence="2 5">Cell shape-determining protein MreC</fullName>
    </recommendedName>
    <alternativeName>
        <fullName evidence="4 5">Cell shape protein MreC</fullName>
    </alternativeName>
</protein>
<evidence type="ECO:0000259" key="6">
    <source>
        <dbReference type="Pfam" id="PF04085"/>
    </source>
</evidence>
<dbReference type="PANTHER" id="PTHR34138:SF1">
    <property type="entry name" value="CELL SHAPE-DETERMINING PROTEIN MREC"/>
    <property type="match status" value="1"/>
</dbReference>
<gene>
    <name evidence="7" type="ORF">SAMN05444410_104162</name>
</gene>
<dbReference type="GO" id="GO:0008360">
    <property type="term" value="P:regulation of cell shape"/>
    <property type="evidence" value="ECO:0007669"/>
    <property type="project" value="UniProtKB-KW"/>
</dbReference>
<dbReference type="RefSeq" id="WP_092723204.1">
    <property type="nucleotide sequence ID" value="NZ_FNNO01000004.1"/>
</dbReference>
<dbReference type="PANTHER" id="PTHR34138">
    <property type="entry name" value="CELL SHAPE-DETERMINING PROTEIN MREC"/>
    <property type="match status" value="1"/>
</dbReference>
<dbReference type="GO" id="GO:0005886">
    <property type="term" value="C:plasma membrane"/>
    <property type="evidence" value="ECO:0007669"/>
    <property type="project" value="TreeGrafter"/>
</dbReference>
<comment type="caution">
    <text evidence="7">The sequence shown here is derived from an EMBL/GenBank/DDBJ whole genome shotgun (WGS) entry which is preliminary data.</text>
</comment>
<keyword evidence="8" id="KW-1185">Reference proteome</keyword>
<evidence type="ECO:0000256" key="3">
    <source>
        <dbReference type="ARBA" id="ARBA00022960"/>
    </source>
</evidence>
<dbReference type="NCBIfam" id="NF010532">
    <property type="entry name" value="PRK13922.9-3"/>
    <property type="match status" value="1"/>
</dbReference>
<reference evidence="7 8" key="1">
    <citation type="submission" date="2016-10" db="EMBL/GenBank/DDBJ databases">
        <authorList>
            <person name="Varghese N."/>
            <person name="Submissions S."/>
        </authorList>
    </citation>
    <scope>NUCLEOTIDE SEQUENCE [LARGE SCALE GENOMIC DNA]</scope>
    <source>
        <strain evidence="7 8">DSM 25353</strain>
    </source>
</reference>
<evidence type="ECO:0000256" key="4">
    <source>
        <dbReference type="ARBA" id="ARBA00032089"/>
    </source>
</evidence>
<evidence type="ECO:0000313" key="8">
    <source>
        <dbReference type="Proteomes" id="UP000198711"/>
    </source>
</evidence>
<dbReference type="Gene3D" id="2.40.10.350">
    <property type="entry name" value="Rod shape-determining protein MreC, domain 2"/>
    <property type="match status" value="1"/>
</dbReference>
<dbReference type="Pfam" id="PF04085">
    <property type="entry name" value="MreC"/>
    <property type="match status" value="1"/>
</dbReference>
<dbReference type="InterPro" id="IPR042177">
    <property type="entry name" value="Cell/Rod_1"/>
</dbReference>
<evidence type="ECO:0000256" key="1">
    <source>
        <dbReference type="ARBA" id="ARBA00009369"/>
    </source>
</evidence>
<dbReference type="InterPro" id="IPR007221">
    <property type="entry name" value="MreC"/>
</dbReference>
<dbReference type="Gene3D" id="2.40.10.340">
    <property type="entry name" value="Rod shape-determining protein MreC, domain 1"/>
    <property type="match status" value="1"/>
</dbReference>
<comment type="function">
    <text evidence="5">Involved in formation and maintenance of cell shape.</text>
</comment>
<evidence type="ECO:0000256" key="5">
    <source>
        <dbReference type="PIRNR" id="PIRNR038471"/>
    </source>
</evidence>
<organism evidence="7 8">
    <name type="scientific">Hydrobacter penzbergensis</name>
    <dbReference type="NCBI Taxonomy" id="1235997"/>
    <lineage>
        <taxon>Bacteria</taxon>
        <taxon>Pseudomonadati</taxon>
        <taxon>Bacteroidota</taxon>
        <taxon>Chitinophagia</taxon>
        <taxon>Chitinophagales</taxon>
        <taxon>Chitinophagaceae</taxon>
        <taxon>Hydrobacter</taxon>
    </lineage>
</organism>
<evidence type="ECO:0000256" key="2">
    <source>
        <dbReference type="ARBA" id="ARBA00013855"/>
    </source>
</evidence>
<evidence type="ECO:0000313" key="7">
    <source>
        <dbReference type="EMBL" id="SDW63289.1"/>
    </source>
</evidence>
<dbReference type="PIRSF" id="PIRSF038471">
    <property type="entry name" value="MreC"/>
    <property type="match status" value="1"/>
</dbReference>
<comment type="similarity">
    <text evidence="1 5">Belongs to the MreC family.</text>
</comment>
<sequence>MKNIFFFIRRYFGFLSFLLLQIAAIILLSNASKTHEAFFSAALNEATGDLNHRYSNLRSYFSLKETNRQLAEENARLRNMLAANFQAPDSSRKAVTDTTLRDTLGHYRKYIYLPARVIGNTVTLQTNFITLERGTQQGVKKGMAVIGPEGIVGVVVEASNNISRVMSLLHRNSKVSAMLKKDNYAGSIEWDGVNPYYLQLKNVSKSAKVNKGDTVLTSNYSANFPSHLMVGTVAAISADPSSNFYLIKVKTATNFFNLQYVNVIANARYAEQTALENTPSKNP</sequence>